<protein>
    <recommendedName>
        <fullName evidence="2">Cell division protein ZapA</fullName>
    </recommendedName>
    <alternativeName>
        <fullName evidence="9">Z ring-associated protein ZapA</fullName>
    </alternativeName>
</protein>
<organism evidence="11 12">
    <name type="scientific">Candidatus Reconcilbacillus cellulovorans</name>
    <dbReference type="NCBI Taxonomy" id="1906605"/>
    <lineage>
        <taxon>Bacteria</taxon>
        <taxon>Bacillati</taxon>
        <taxon>Bacillota</taxon>
        <taxon>Bacilli</taxon>
        <taxon>Bacillales</taxon>
        <taxon>Paenibacillaceae</taxon>
        <taxon>Candidatus Reconcilbacillus</taxon>
    </lineage>
</organism>
<dbReference type="InterPro" id="IPR007838">
    <property type="entry name" value="Cell_div_ZapA-like"/>
</dbReference>
<evidence type="ECO:0000256" key="7">
    <source>
        <dbReference type="ARBA" id="ARBA00024910"/>
    </source>
</evidence>
<evidence type="ECO:0000313" key="12">
    <source>
        <dbReference type="Proteomes" id="UP000243688"/>
    </source>
</evidence>
<evidence type="ECO:0000256" key="1">
    <source>
        <dbReference type="ARBA" id="ARBA00004496"/>
    </source>
</evidence>
<evidence type="ECO:0000313" key="11">
    <source>
        <dbReference type="EMBL" id="PDO09866.1"/>
    </source>
</evidence>
<dbReference type="Proteomes" id="UP000243688">
    <property type="component" value="Unassembled WGS sequence"/>
</dbReference>
<evidence type="ECO:0000256" key="9">
    <source>
        <dbReference type="ARBA" id="ARBA00033158"/>
    </source>
</evidence>
<dbReference type="PANTHER" id="PTHR34981:SF1">
    <property type="entry name" value="CELL DIVISION PROTEIN ZAPA"/>
    <property type="match status" value="1"/>
</dbReference>
<dbReference type="SUPFAM" id="SSF102829">
    <property type="entry name" value="Cell division protein ZapA-like"/>
    <property type="match status" value="1"/>
</dbReference>
<dbReference type="GO" id="GO:0005829">
    <property type="term" value="C:cytosol"/>
    <property type="evidence" value="ECO:0007669"/>
    <property type="project" value="TreeGrafter"/>
</dbReference>
<dbReference type="GO" id="GO:0000921">
    <property type="term" value="P:septin ring assembly"/>
    <property type="evidence" value="ECO:0007669"/>
    <property type="project" value="TreeGrafter"/>
</dbReference>
<dbReference type="GO" id="GO:0000917">
    <property type="term" value="P:division septum assembly"/>
    <property type="evidence" value="ECO:0007669"/>
    <property type="project" value="UniProtKB-KW"/>
</dbReference>
<comment type="caution">
    <text evidence="11">The sequence shown here is derived from an EMBL/GenBank/DDBJ whole genome shotgun (WGS) entry which is preliminary data.</text>
</comment>
<evidence type="ECO:0000256" key="8">
    <source>
        <dbReference type="ARBA" id="ARBA00026068"/>
    </source>
</evidence>
<evidence type="ECO:0000256" key="3">
    <source>
        <dbReference type="ARBA" id="ARBA00022490"/>
    </source>
</evidence>
<feature type="coiled-coil region" evidence="10">
    <location>
        <begin position="67"/>
        <end position="156"/>
    </location>
</feature>
<evidence type="ECO:0000256" key="5">
    <source>
        <dbReference type="ARBA" id="ARBA00023210"/>
    </source>
</evidence>
<reference evidence="11 12" key="1">
    <citation type="submission" date="2016-12" db="EMBL/GenBank/DDBJ databases">
        <title>Candidatus Reconcilibacillus cellulovorans genome.</title>
        <authorList>
            <person name="Kolinko S."/>
            <person name="Wu Y.-W."/>
            <person name="Tachea F."/>
            <person name="Denzel E."/>
            <person name="Hiras J."/>
            <person name="Baecker N."/>
            <person name="Chan L.J."/>
            <person name="Eichorst S.A."/>
            <person name="Frey D."/>
            <person name="Adams P.D."/>
            <person name="Pray T."/>
            <person name="Tanjore D."/>
            <person name="Petzold C.J."/>
            <person name="Gladden J.M."/>
            <person name="Simmons B.A."/>
            <person name="Singer S.W."/>
        </authorList>
    </citation>
    <scope>NUCLEOTIDE SEQUENCE [LARGE SCALE GENOMIC DNA]</scope>
    <source>
        <strain evidence="11">JTherm</strain>
    </source>
</reference>
<dbReference type="PANTHER" id="PTHR34981">
    <property type="entry name" value="CELL DIVISION PROTEIN ZAPA"/>
    <property type="match status" value="1"/>
</dbReference>
<evidence type="ECO:0000256" key="4">
    <source>
        <dbReference type="ARBA" id="ARBA00022618"/>
    </source>
</evidence>
<keyword evidence="5" id="KW-0717">Septation</keyword>
<gene>
    <name evidence="11" type="ORF">BLM47_10215</name>
</gene>
<dbReference type="Pfam" id="PF05164">
    <property type="entry name" value="ZapA"/>
    <property type="match status" value="1"/>
</dbReference>
<dbReference type="InterPro" id="IPR053712">
    <property type="entry name" value="Bac_CellDiv_Activator"/>
</dbReference>
<keyword evidence="10" id="KW-0175">Coiled coil</keyword>
<comment type="function">
    <text evidence="7">Activator of cell division through the inhibition of FtsZ GTPase activity, therefore promoting FtsZ assembly into bundles of protofilaments necessary for the formation of the division Z ring. It is recruited early at mid-cell but it is not essential for cell division.</text>
</comment>
<accession>A0A2A6DZ78</accession>
<dbReference type="Gene3D" id="6.10.250.790">
    <property type="match status" value="1"/>
</dbReference>
<dbReference type="GO" id="GO:0032153">
    <property type="term" value="C:cell division site"/>
    <property type="evidence" value="ECO:0007669"/>
    <property type="project" value="TreeGrafter"/>
</dbReference>
<evidence type="ECO:0000256" key="6">
    <source>
        <dbReference type="ARBA" id="ARBA00023306"/>
    </source>
</evidence>
<comment type="subcellular location">
    <subcellularLocation>
        <location evidence="1">Cytoplasm</location>
    </subcellularLocation>
</comment>
<dbReference type="AlphaFoldDB" id="A0A2A6DZ78"/>
<dbReference type="GO" id="GO:0043093">
    <property type="term" value="P:FtsZ-dependent cytokinesis"/>
    <property type="evidence" value="ECO:0007669"/>
    <property type="project" value="TreeGrafter"/>
</dbReference>
<keyword evidence="4" id="KW-0132">Cell division</keyword>
<dbReference type="GO" id="GO:0030428">
    <property type="term" value="C:cell septum"/>
    <property type="evidence" value="ECO:0007669"/>
    <property type="project" value="TreeGrafter"/>
</dbReference>
<evidence type="ECO:0000256" key="2">
    <source>
        <dbReference type="ARBA" id="ARBA00015195"/>
    </source>
</evidence>
<comment type="subunit">
    <text evidence="8">Homodimer. Interacts with FtsZ.</text>
</comment>
<dbReference type="EMBL" id="MOXJ01000025">
    <property type="protein sequence ID" value="PDO09866.1"/>
    <property type="molecule type" value="Genomic_DNA"/>
</dbReference>
<dbReference type="InterPro" id="IPR036192">
    <property type="entry name" value="Cell_div_ZapA-like_sf"/>
</dbReference>
<keyword evidence="3" id="KW-0963">Cytoplasm</keyword>
<name>A0A2A6DZ78_9BACL</name>
<sequence>MGGEEKNRVTVEIFGMQYRLVAESSPTYLKEIASLLDVRMREIAERNPKLDLPRVAVLAALRTMDDCFRLERKAEALERLARESEQRMREQAAALTEEAERLRAEREKLAARVRELEEEVGRLRSTSCDPSIAEAYRKLQEEYAKLQAEYNEWIRFLEES</sequence>
<proteinExistence type="predicted"/>
<evidence type="ECO:0000256" key="10">
    <source>
        <dbReference type="SAM" id="Coils"/>
    </source>
</evidence>
<keyword evidence="6" id="KW-0131">Cell cycle</keyword>